<evidence type="ECO:0000256" key="9">
    <source>
        <dbReference type="ARBA" id="ARBA00023049"/>
    </source>
</evidence>
<feature type="domain" description="Peptidase M48" evidence="12">
    <location>
        <begin position="144"/>
        <end position="361"/>
    </location>
</feature>
<evidence type="ECO:0000313" key="14">
    <source>
        <dbReference type="Proteomes" id="UP000199437"/>
    </source>
</evidence>
<dbReference type="CDD" id="cd07328">
    <property type="entry name" value="M48_Ste24p_like"/>
    <property type="match status" value="1"/>
</dbReference>
<dbReference type="InterPro" id="IPR050083">
    <property type="entry name" value="HtpX_protease"/>
</dbReference>
<keyword evidence="3 13" id="KW-0645">Protease</keyword>
<evidence type="ECO:0000259" key="12">
    <source>
        <dbReference type="Pfam" id="PF01435"/>
    </source>
</evidence>
<keyword evidence="4 11" id="KW-0812">Transmembrane</keyword>
<reference evidence="14" key="1">
    <citation type="submission" date="2016-10" db="EMBL/GenBank/DDBJ databases">
        <authorList>
            <person name="Varghese N."/>
            <person name="Submissions S."/>
        </authorList>
    </citation>
    <scope>NUCLEOTIDE SEQUENCE [LARGE SCALE GENOMIC DNA]</scope>
    <source>
        <strain evidence="14">CGMCC 1.12402</strain>
    </source>
</reference>
<sequence length="682" mass="78055">MSYISKDFKNASRKAILSLVFFAICYLLIVLLTLGIAAAAVFGAYLLVVSFPRFITLALGVGILGFAVIIVLFLFKFLGKNTKQDLSHLHEIKGGDNPLLFAMLDELVKNINTKFPKRVFLSYDVNASVFFNSSFWSMFFPVKKNLQIGLGLINTVTEAELKAILAHEFGHFSQKEMKIGSYVYNVNQVIHNLLFENDSFDDTVERWAGISSYFSIFVIPAVKVISAVKWLLVKLYTVVNKTHLALSREMEFHADAIAAETTSPNSLKTGLLRLELSETALSSGLSIYNIEKYESKRSENIYPEQTYVMQFLAKQRGVEILNDLPLVSLSVYNSLNNTKLVIKDQWASHPSIEDRINSLDALKIHHSHEDKFAPAKLLLGDHVQLEKHFTEELFSHYPNKTEVMNFEDFKDVFVKEYNKSSLPSTFNGYYDNKAPLVFDIPTILKQLDISIESLFNDDMVAKVIEQTTLENDINTLEHIANKNISTKTFDYDGKKYNRKEAKKLIGTLRTAQDKLKEQILVNDVAIFEFFLQREADSDREESLKRLYSNYFEFESKTNNRLELYFKASNALQFINERTQHNEIKVKLMEFEPIEKALKAELADLYSKEYLKVELTKEAQKKVDIYLAEKLAYFGKKDYFHGNLEILFTSLEAFISLLNAGHAILKNEIVNYQASLIGQKETT</sequence>
<accession>A0A1I0QND2</accession>
<keyword evidence="14" id="KW-1185">Reference proteome</keyword>
<dbReference type="Pfam" id="PF01435">
    <property type="entry name" value="Peptidase_M48"/>
    <property type="match status" value="1"/>
</dbReference>
<evidence type="ECO:0000256" key="2">
    <source>
        <dbReference type="ARBA" id="ARBA00022475"/>
    </source>
</evidence>
<keyword evidence="5" id="KW-0479">Metal-binding</keyword>
<evidence type="ECO:0000256" key="11">
    <source>
        <dbReference type="SAM" id="Phobius"/>
    </source>
</evidence>
<keyword evidence="6" id="KW-0378">Hydrolase</keyword>
<organism evidence="13 14">
    <name type="scientific">Roseivirga pacifica</name>
    <dbReference type="NCBI Taxonomy" id="1267423"/>
    <lineage>
        <taxon>Bacteria</taxon>
        <taxon>Pseudomonadati</taxon>
        <taxon>Bacteroidota</taxon>
        <taxon>Cytophagia</taxon>
        <taxon>Cytophagales</taxon>
        <taxon>Roseivirgaceae</taxon>
        <taxon>Roseivirga</taxon>
    </lineage>
</organism>
<dbReference type="GO" id="GO:0004222">
    <property type="term" value="F:metalloendopeptidase activity"/>
    <property type="evidence" value="ECO:0007669"/>
    <property type="project" value="InterPro"/>
</dbReference>
<comment type="cofactor">
    <cofactor evidence="1">
        <name>Zn(2+)</name>
        <dbReference type="ChEBI" id="CHEBI:29105"/>
    </cofactor>
</comment>
<dbReference type="Gene3D" id="3.30.2010.10">
    <property type="entry name" value="Metalloproteases ('zincins'), catalytic domain"/>
    <property type="match status" value="1"/>
</dbReference>
<dbReference type="PANTHER" id="PTHR43221">
    <property type="entry name" value="PROTEASE HTPX"/>
    <property type="match status" value="1"/>
</dbReference>
<keyword evidence="10 11" id="KW-0472">Membrane</keyword>
<name>A0A1I0QND2_9BACT</name>
<dbReference type="RefSeq" id="WP_090258901.1">
    <property type="nucleotide sequence ID" value="NZ_FOIR01000002.1"/>
</dbReference>
<gene>
    <name evidence="13" type="ORF">SAMN05216290_2495</name>
</gene>
<dbReference type="OrthoDB" id="9789270at2"/>
<evidence type="ECO:0000256" key="10">
    <source>
        <dbReference type="ARBA" id="ARBA00023136"/>
    </source>
</evidence>
<evidence type="ECO:0000256" key="7">
    <source>
        <dbReference type="ARBA" id="ARBA00022833"/>
    </source>
</evidence>
<dbReference type="InterPro" id="IPR001915">
    <property type="entry name" value="Peptidase_M48"/>
</dbReference>
<dbReference type="Proteomes" id="UP000199437">
    <property type="component" value="Unassembled WGS sequence"/>
</dbReference>
<dbReference type="GO" id="GO:0006508">
    <property type="term" value="P:proteolysis"/>
    <property type="evidence" value="ECO:0007669"/>
    <property type="project" value="UniProtKB-KW"/>
</dbReference>
<dbReference type="EMBL" id="FOIR01000002">
    <property type="protein sequence ID" value="SEW28708.1"/>
    <property type="molecule type" value="Genomic_DNA"/>
</dbReference>
<evidence type="ECO:0000256" key="6">
    <source>
        <dbReference type="ARBA" id="ARBA00022801"/>
    </source>
</evidence>
<feature type="transmembrane region" description="Helical" evidence="11">
    <location>
        <begin position="54"/>
        <end position="75"/>
    </location>
</feature>
<evidence type="ECO:0000256" key="4">
    <source>
        <dbReference type="ARBA" id="ARBA00022692"/>
    </source>
</evidence>
<proteinExistence type="predicted"/>
<dbReference type="AlphaFoldDB" id="A0A1I0QND2"/>
<dbReference type="STRING" id="1267423.SAMN05216290_2495"/>
<feature type="transmembrane region" description="Helical" evidence="11">
    <location>
        <begin position="20"/>
        <end position="48"/>
    </location>
</feature>
<evidence type="ECO:0000313" key="13">
    <source>
        <dbReference type="EMBL" id="SEW28708.1"/>
    </source>
</evidence>
<keyword evidence="8 11" id="KW-1133">Transmembrane helix</keyword>
<keyword evidence="7" id="KW-0862">Zinc</keyword>
<evidence type="ECO:0000256" key="5">
    <source>
        <dbReference type="ARBA" id="ARBA00022723"/>
    </source>
</evidence>
<evidence type="ECO:0000256" key="3">
    <source>
        <dbReference type="ARBA" id="ARBA00022670"/>
    </source>
</evidence>
<dbReference type="GeneID" id="99987190"/>
<dbReference type="PANTHER" id="PTHR43221:SF2">
    <property type="entry name" value="PROTEASE HTPX HOMOLOG"/>
    <property type="match status" value="1"/>
</dbReference>
<evidence type="ECO:0000256" key="1">
    <source>
        <dbReference type="ARBA" id="ARBA00001947"/>
    </source>
</evidence>
<evidence type="ECO:0000256" key="8">
    <source>
        <dbReference type="ARBA" id="ARBA00022989"/>
    </source>
</evidence>
<protein>
    <submittedName>
        <fullName evidence="13">Zn-dependent protease with chaperone function</fullName>
    </submittedName>
</protein>
<keyword evidence="9" id="KW-0482">Metalloprotease</keyword>
<keyword evidence="2" id="KW-1003">Cell membrane</keyword>
<dbReference type="GO" id="GO:0046872">
    <property type="term" value="F:metal ion binding"/>
    <property type="evidence" value="ECO:0007669"/>
    <property type="project" value="UniProtKB-KW"/>
</dbReference>